<keyword evidence="1" id="KW-1133">Transmembrane helix</keyword>
<organism evidence="2 3">
    <name type="scientific">Ooceraea biroi</name>
    <name type="common">Clonal raider ant</name>
    <name type="synonym">Cerapachys biroi</name>
    <dbReference type="NCBI Taxonomy" id="2015173"/>
    <lineage>
        <taxon>Eukaryota</taxon>
        <taxon>Metazoa</taxon>
        <taxon>Ecdysozoa</taxon>
        <taxon>Arthropoda</taxon>
        <taxon>Hexapoda</taxon>
        <taxon>Insecta</taxon>
        <taxon>Pterygota</taxon>
        <taxon>Neoptera</taxon>
        <taxon>Endopterygota</taxon>
        <taxon>Hymenoptera</taxon>
        <taxon>Apocrita</taxon>
        <taxon>Aculeata</taxon>
        <taxon>Formicoidea</taxon>
        <taxon>Formicidae</taxon>
        <taxon>Dorylinae</taxon>
        <taxon>Ooceraea</taxon>
    </lineage>
</organism>
<name>A0A026W8M6_OOCBI</name>
<keyword evidence="1" id="KW-0472">Membrane</keyword>
<reference evidence="2 3" key="1">
    <citation type="journal article" date="2014" name="Curr. Biol.">
        <title>The genome of the clonal raider ant Cerapachys biroi.</title>
        <authorList>
            <person name="Oxley P.R."/>
            <person name="Ji L."/>
            <person name="Fetter-Pruneda I."/>
            <person name="McKenzie S.K."/>
            <person name="Li C."/>
            <person name="Hu H."/>
            <person name="Zhang G."/>
            <person name="Kronauer D.J."/>
        </authorList>
    </citation>
    <scope>NUCLEOTIDE SEQUENCE [LARGE SCALE GENOMIC DNA]</scope>
</reference>
<keyword evidence="1" id="KW-0812">Transmembrane</keyword>
<keyword evidence="3" id="KW-1185">Reference proteome</keyword>
<gene>
    <name evidence="2" type="ORF">X777_08998</name>
</gene>
<proteinExistence type="predicted"/>
<evidence type="ECO:0000256" key="1">
    <source>
        <dbReference type="SAM" id="Phobius"/>
    </source>
</evidence>
<protein>
    <submittedName>
        <fullName evidence="2">Uncharacterized protein</fullName>
    </submittedName>
</protein>
<feature type="transmembrane region" description="Helical" evidence="1">
    <location>
        <begin position="6"/>
        <end position="26"/>
    </location>
</feature>
<accession>A0A026W8M6</accession>
<dbReference type="EMBL" id="KK107347">
    <property type="protein sequence ID" value="EZA52328.1"/>
    <property type="molecule type" value="Genomic_DNA"/>
</dbReference>
<feature type="non-terminal residue" evidence="2">
    <location>
        <position position="1"/>
    </location>
</feature>
<dbReference type="Proteomes" id="UP000053097">
    <property type="component" value="Unassembled WGS sequence"/>
</dbReference>
<sequence>RRWHRTFLAIGVAIPNVVVVVVFVGFSRGLSRGFYEIIPDDPLAIAGFCSHPHPVSRERNASQVVIFLCSRRGGDAEWQSGDARMRIRGRESKSDENRRATQRAISKRSRVRYLLKIPAADRNEENEARPTEITSCAVRGAFLAYISGD</sequence>
<evidence type="ECO:0000313" key="2">
    <source>
        <dbReference type="EMBL" id="EZA52328.1"/>
    </source>
</evidence>
<evidence type="ECO:0000313" key="3">
    <source>
        <dbReference type="Proteomes" id="UP000053097"/>
    </source>
</evidence>
<dbReference type="AlphaFoldDB" id="A0A026W8M6"/>
<feature type="non-terminal residue" evidence="2">
    <location>
        <position position="149"/>
    </location>
</feature>